<dbReference type="InterPro" id="IPR032347">
    <property type="entry name" value="DUF4864"/>
</dbReference>
<evidence type="ECO:0000313" key="3">
    <source>
        <dbReference type="Proteomes" id="UP000297564"/>
    </source>
</evidence>
<feature type="chain" id="PRO_5021437898" evidence="1">
    <location>
        <begin position="26"/>
        <end position="164"/>
    </location>
</feature>
<accession>A0A4Z0BEX9</accession>
<feature type="signal peptide" evidence="1">
    <location>
        <begin position="1"/>
        <end position="25"/>
    </location>
</feature>
<reference evidence="2 3" key="1">
    <citation type="submission" date="2019-03" db="EMBL/GenBank/DDBJ databases">
        <title>Ramlibacter rhizophilus CCTCC AB2015357, whole genome shotgun sequence.</title>
        <authorList>
            <person name="Zhang X."/>
            <person name="Feng G."/>
            <person name="Zhu H."/>
        </authorList>
    </citation>
    <scope>NUCLEOTIDE SEQUENCE [LARGE SCALE GENOMIC DNA]</scope>
    <source>
        <strain evidence="2 3">CCTCC AB2015357</strain>
    </source>
</reference>
<keyword evidence="3" id="KW-1185">Reference proteome</keyword>
<gene>
    <name evidence="2" type="ORF">EZ242_19930</name>
</gene>
<name>A0A4Z0BEX9_9BURK</name>
<protein>
    <submittedName>
        <fullName evidence="2">DUF4864 domain-containing protein</fullName>
    </submittedName>
</protein>
<evidence type="ECO:0000313" key="2">
    <source>
        <dbReference type="EMBL" id="TFY96939.1"/>
    </source>
</evidence>
<dbReference type="Proteomes" id="UP000297564">
    <property type="component" value="Unassembled WGS sequence"/>
</dbReference>
<comment type="caution">
    <text evidence="2">The sequence shown here is derived from an EMBL/GenBank/DDBJ whole genome shotgun (WGS) entry which is preliminary data.</text>
</comment>
<keyword evidence="1" id="KW-0732">Signal</keyword>
<dbReference type="Pfam" id="PF16156">
    <property type="entry name" value="DUF4864"/>
    <property type="match status" value="1"/>
</dbReference>
<proteinExistence type="predicted"/>
<dbReference type="OrthoDB" id="9130422at2"/>
<dbReference type="RefSeq" id="WP_135286949.1">
    <property type="nucleotide sequence ID" value="NZ_SMLL01000008.1"/>
</dbReference>
<organism evidence="2 3">
    <name type="scientific">Ramlibacter rhizophilus</name>
    <dbReference type="NCBI Taxonomy" id="1781167"/>
    <lineage>
        <taxon>Bacteria</taxon>
        <taxon>Pseudomonadati</taxon>
        <taxon>Pseudomonadota</taxon>
        <taxon>Betaproteobacteria</taxon>
        <taxon>Burkholderiales</taxon>
        <taxon>Comamonadaceae</taxon>
        <taxon>Ramlibacter</taxon>
    </lineage>
</organism>
<evidence type="ECO:0000256" key="1">
    <source>
        <dbReference type="SAM" id="SignalP"/>
    </source>
</evidence>
<dbReference type="AlphaFoldDB" id="A0A4Z0BEX9"/>
<dbReference type="EMBL" id="SMLL01000008">
    <property type="protein sequence ID" value="TFY96939.1"/>
    <property type="molecule type" value="Genomic_DNA"/>
</dbReference>
<sequence length="164" mass="17824">MTQVLTRILLPVAMAAAAMTSSAAATETASAPAHPQRTHATAQGALLSSREADEVRNVILAQIQAMAENDAERMFETTTPEVRAAIGSSGRFLAMMHGAYPMVYQPSAVNFHPPHRKSDGAFQLVEIKDRNDQSWLAVFIVEQQPDHSWRVSGCAVTENPWLPA</sequence>